<dbReference type="Proteomes" id="UP000684084">
    <property type="component" value="Unassembled WGS sequence"/>
</dbReference>
<dbReference type="EMBL" id="CAGKOT010000006">
    <property type="protein sequence ID" value="CAB5345287.1"/>
    <property type="molecule type" value="Genomic_DNA"/>
</dbReference>
<protein>
    <submittedName>
        <fullName evidence="1">Uncharacterized protein</fullName>
    </submittedName>
</protein>
<organism evidence="1 2">
    <name type="scientific">Rhizophagus irregularis</name>
    <dbReference type="NCBI Taxonomy" id="588596"/>
    <lineage>
        <taxon>Eukaryota</taxon>
        <taxon>Fungi</taxon>
        <taxon>Fungi incertae sedis</taxon>
        <taxon>Mucoromycota</taxon>
        <taxon>Glomeromycotina</taxon>
        <taxon>Glomeromycetes</taxon>
        <taxon>Glomerales</taxon>
        <taxon>Glomeraceae</taxon>
        <taxon>Rhizophagus</taxon>
    </lineage>
</organism>
<dbReference type="OrthoDB" id="2399478at2759"/>
<gene>
    <name evidence="1" type="ORF">CHRIB12_LOCUS4016</name>
</gene>
<proteinExistence type="predicted"/>
<accession>A0A916E0P5</accession>
<evidence type="ECO:0000313" key="2">
    <source>
        <dbReference type="Proteomes" id="UP000684084"/>
    </source>
</evidence>
<comment type="caution">
    <text evidence="1">The sequence shown here is derived from an EMBL/GenBank/DDBJ whole genome shotgun (WGS) entry which is preliminary data.</text>
</comment>
<sequence>MDAPKKIQDLITGYFTHGRHKNISYIYVAQRFFAIPKAIRENVNYISLHGGHGSLTDTKRIICLYTEESESLAPVIDDLTLQREFVVFDLRWSKSDPLSIRVR</sequence>
<reference evidence="1" key="1">
    <citation type="submission" date="2020-05" db="EMBL/GenBank/DDBJ databases">
        <authorList>
            <person name="Rincon C."/>
            <person name="Sanders R I."/>
            <person name="Robbins C."/>
            <person name="Chaturvedi A."/>
        </authorList>
    </citation>
    <scope>NUCLEOTIDE SEQUENCE</scope>
    <source>
        <strain evidence="1">CHB12</strain>
    </source>
</reference>
<evidence type="ECO:0000313" key="1">
    <source>
        <dbReference type="EMBL" id="CAB5345287.1"/>
    </source>
</evidence>
<name>A0A916E0P5_9GLOM</name>
<dbReference type="AlphaFoldDB" id="A0A916E0P5"/>